<protein>
    <submittedName>
        <fullName evidence="1">Uncharacterized protein</fullName>
    </submittedName>
</protein>
<sequence length="577" mass="64981">MRKFVAIFLFITFFLFIYLVVEAVEPPDHTKLLKQGEIHSCLIPNWKWNNERGKDLALKVDVPLSGDCGSSTGCSCSVCWGLNSAVAEAKKNGIDCETKGGDIVYSKQKMAKLIKSNFQGYGSLEKFQERDAAGCKKFLDEVATLKKISPDCKPCNIIKNNHPNTTGSDRVLAPGPVDVIVEETVYKHINYDFSAVYPAPIIQTDLGKGPDNSITGESHSQQLAQVTFNKEDFENTSKGLEKKCTSIYWDPYGRVFDAVSLEPISYREITIIDELTGQPAVMTSSINYDITGEDGLFNILVEKEGNYRLKIGESTVHDFVTSPKLSPYWSKIYSDLYYPGKVFFEKTNVATHHDIPLQPKGQPYSYAISQFIFGSMKSQNLKTHIVYSGRNTFPMAKICLKEEETGKTIDHCVNADGIGMFTLAIPINKIPPKKLILVSEKVNLNNPALYQKNNVVQTIKDSSSYSRTNEKNEQYSFEPILSHVEGYVYGKNNQRIPKAEVLVKLSMNDQFIYQTKADDSGFFTIYTKDLPYLEYYLEFTDPVTQEKIIKTTSEFVSGNQSYLESEKINLMQGTKQD</sequence>
<dbReference type="EMBL" id="PEWY01000141">
    <property type="protein sequence ID" value="PIU36622.1"/>
    <property type="molecule type" value="Genomic_DNA"/>
</dbReference>
<accession>A0A2M6YT64</accession>
<organism evidence="1 2">
    <name type="scientific">Candidatus Roizmanbacteria bacterium CG07_land_8_20_14_0_80_34_15</name>
    <dbReference type="NCBI Taxonomy" id="1974849"/>
    <lineage>
        <taxon>Bacteria</taxon>
        <taxon>Candidatus Roizmaniibacteriota</taxon>
    </lineage>
</organism>
<evidence type="ECO:0000313" key="2">
    <source>
        <dbReference type="Proteomes" id="UP000230184"/>
    </source>
</evidence>
<dbReference type="AlphaFoldDB" id="A0A2M6YT64"/>
<dbReference type="Proteomes" id="UP000230184">
    <property type="component" value="Unassembled WGS sequence"/>
</dbReference>
<comment type="caution">
    <text evidence="1">The sequence shown here is derived from an EMBL/GenBank/DDBJ whole genome shotgun (WGS) entry which is preliminary data.</text>
</comment>
<reference evidence="2" key="1">
    <citation type="submission" date="2017-09" db="EMBL/GenBank/DDBJ databases">
        <title>Depth-based differentiation of microbial function through sediment-hosted aquifers and enrichment of novel symbionts in the deep terrestrial subsurface.</title>
        <authorList>
            <person name="Probst A.J."/>
            <person name="Ladd B."/>
            <person name="Jarett J.K."/>
            <person name="Geller-Mcgrath D.E."/>
            <person name="Sieber C.M.K."/>
            <person name="Emerson J.B."/>
            <person name="Anantharaman K."/>
            <person name="Thomas B.C."/>
            <person name="Malmstrom R."/>
            <person name="Stieglmeier M."/>
            <person name="Klingl A."/>
            <person name="Woyke T."/>
            <person name="Ryan C.M."/>
            <person name="Banfield J.F."/>
        </authorList>
    </citation>
    <scope>NUCLEOTIDE SEQUENCE [LARGE SCALE GENOMIC DNA]</scope>
</reference>
<proteinExistence type="predicted"/>
<feature type="non-terminal residue" evidence="1">
    <location>
        <position position="577"/>
    </location>
</feature>
<evidence type="ECO:0000313" key="1">
    <source>
        <dbReference type="EMBL" id="PIU36622.1"/>
    </source>
</evidence>
<name>A0A2M6YT64_9BACT</name>
<gene>
    <name evidence="1" type="ORF">COT02_05045</name>
</gene>